<keyword evidence="5 14" id="KW-0812">Transmembrane</keyword>
<organism evidence="15 16">
    <name type="scientific">Parathielavia hyrcaniae</name>
    <dbReference type="NCBI Taxonomy" id="113614"/>
    <lineage>
        <taxon>Eukaryota</taxon>
        <taxon>Fungi</taxon>
        <taxon>Dikarya</taxon>
        <taxon>Ascomycota</taxon>
        <taxon>Pezizomycotina</taxon>
        <taxon>Sordariomycetes</taxon>
        <taxon>Sordariomycetidae</taxon>
        <taxon>Sordariales</taxon>
        <taxon>Chaetomiaceae</taxon>
        <taxon>Parathielavia</taxon>
    </lineage>
</organism>
<name>A0AAN6PUY9_9PEZI</name>
<evidence type="ECO:0000256" key="4">
    <source>
        <dbReference type="ARBA" id="ARBA00022448"/>
    </source>
</evidence>
<dbReference type="GO" id="GO:0070631">
    <property type="term" value="P:spindle pole body localization"/>
    <property type="evidence" value="ECO:0007669"/>
    <property type="project" value="TreeGrafter"/>
</dbReference>
<reference evidence="15" key="1">
    <citation type="journal article" date="2023" name="Mol. Phylogenet. Evol.">
        <title>Genome-scale phylogeny and comparative genomics of the fungal order Sordariales.</title>
        <authorList>
            <person name="Hensen N."/>
            <person name="Bonometti L."/>
            <person name="Westerberg I."/>
            <person name="Brannstrom I.O."/>
            <person name="Guillou S."/>
            <person name="Cros-Aarteil S."/>
            <person name="Calhoun S."/>
            <person name="Haridas S."/>
            <person name="Kuo A."/>
            <person name="Mondo S."/>
            <person name="Pangilinan J."/>
            <person name="Riley R."/>
            <person name="LaButti K."/>
            <person name="Andreopoulos B."/>
            <person name="Lipzen A."/>
            <person name="Chen C."/>
            <person name="Yan M."/>
            <person name="Daum C."/>
            <person name="Ng V."/>
            <person name="Clum A."/>
            <person name="Steindorff A."/>
            <person name="Ohm R.A."/>
            <person name="Martin F."/>
            <person name="Silar P."/>
            <person name="Natvig D.O."/>
            <person name="Lalanne C."/>
            <person name="Gautier V."/>
            <person name="Ament-Velasquez S.L."/>
            <person name="Kruys A."/>
            <person name="Hutchinson M.I."/>
            <person name="Powell A.J."/>
            <person name="Barry K."/>
            <person name="Miller A.N."/>
            <person name="Grigoriev I.V."/>
            <person name="Debuchy R."/>
            <person name="Gladieux P."/>
            <person name="Hiltunen Thoren M."/>
            <person name="Johannesson H."/>
        </authorList>
    </citation>
    <scope>NUCLEOTIDE SEQUENCE</scope>
    <source>
        <strain evidence="15">CBS 757.83</strain>
    </source>
</reference>
<keyword evidence="11 14" id="KW-0472">Membrane</keyword>
<comment type="similarity">
    <text evidence="3">Belongs to the NDC1 family.</text>
</comment>
<evidence type="ECO:0000256" key="14">
    <source>
        <dbReference type="SAM" id="Phobius"/>
    </source>
</evidence>
<evidence type="ECO:0000256" key="7">
    <source>
        <dbReference type="ARBA" id="ARBA00022927"/>
    </source>
</evidence>
<dbReference type="Proteomes" id="UP001305647">
    <property type="component" value="Unassembled WGS sequence"/>
</dbReference>
<evidence type="ECO:0000256" key="1">
    <source>
        <dbReference type="ARBA" id="ARBA00004232"/>
    </source>
</evidence>
<dbReference type="GO" id="GO:0051028">
    <property type="term" value="P:mRNA transport"/>
    <property type="evidence" value="ECO:0007669"/>
    <property type="project" value="UniProtKB-KW"/>
</dbReference>
<evidence type="ECO:0008006" key="17">
    <source>
        <dbReference type="Google" id="ProtNLM"/>
    </source>
</evidence>
<sequence>MAAATARRTPYKDFLQPALQRRFATASLSVLAIAYIQALLLANWSSLLWSWFPLGPTGFRAVSFFFCGILIIILRISQYHPGLRTSDSGAHTFFRYAPKLETLETLLTYTLSAFFFAFIYLWSLPETAGLEFITYFTADRARLNEKPLFLISHLVLLGVYQTAIHLFKDVDRLSLGAAKPQNGGAKLEEGDASVQVRRLRDQLPAMLVQTINQSVFGLLMSGVVYPLTVRGPVWRITLFFLRPIYNLPKTNMLPASFPFSFSAILRCWLVSLMLLFGWTAANTAFSLFLVKNPVKNGKPLTSDSKDPNGSLLNGLKNKKLSIKCFAMWELAIIARDFPDRRKAVYEDIDRKDGPMWSQVYKICLETLKSIETNIDAYMAPPATPTPATTEPPPPEQKVRTTDPPRDEAIFQTLPQKRGLRNQVEKAVNQAAFAPGQASQLSPAAKKAVDSAKQQLLRMQKDATGTDDTQGLLRDWALRVLRSAAGWPFRQHYRRRLAHAVLGAPHGEPSLYVNAACALGQLAVHSLREDRYGNVQRDVAAMVRALTAVAKKLEAFREDAGLAIHWTDVEGKRECPEVDEVLDALRDALGRLIGAFGPYARDLRLSLTDVRLAREAAGLVGQDGEEMVQAKGNGNGR</sequence>
<evidence type="ECO:0000256" key="2">
    <source>
        <dbReference type="ARBA" id="ARBA00004567"/>
    </source>
</evidence>
<dbReference type="GO" id="GO:0070762">
    <property type="term" value="C:nuclear pore transmembrane ring"/>
    <property type="evidence" value="ECO:0007669"/>
    <property type="project" value="TreeGrafter"/>
</dbReference>
<keyword evidence="10" id="KW-0906">Nuclear pore complex</keyword>
<keyword evidence="16" id="KW-1185">Reference proteome</keyword>
<keyword evidence="12" id="KW-0539">Nucleus</keyword>
<evidence type="ECO:0000256" key="10">
    <source>
        <dbReference type="ARBA" id="ARBA00023132"/>
    </source>
</evidence>
<dbReference type="Pfam" id="PF09531">
    <property type="entry name" value="Ndc1_Nup"/>
    <property type="match status" value="1"/>
</dbReference>
<dbReference type="GO" id="GO:0106166">
    <property type="term" value="F:spindle pole body-nuclear membrane anchor activity"/>
    <property type="evidence" value="ECO:0007669"/>
    <property type="project" value="TreeGrafter"/>
</dbReference>
<keyword evidence="9" id="KW-0811">Translocation</keyword>
<evidence type="ECO:0000256" key="6">
    <source>
        <dbReference type="ARBA" id="ARBA00022816"/>
    </source>
</evidence>
<dbReference type="GO" id="GO:0031965">
    <property type="term" value="C:nuclear membrane"/>
    <property type="evidence" value="ECO:0007669"/>
    <property type="project" value="UniProtKB-SubCell"/>
</dbReference>
<keyword evidence="7" id="KW-0653">Protein transport</keyword>
<dbReference type="EMBL" id="MU863661">
    <property type="protein sequence ID" value="KAK4098238.1"/>
    <property type="molecule type" value="Genomic_DNA"/>
</dbReference>
<dbReference type="InterPro" id="IPR019049">
    <property type="entry name" value="Nucleoporin_prot_Ndc1/Nup"/>
</dbReference>
<reference evidence="15" key="2">
    <citation type="submission" date="2023-05" db="EMBL/GenBank/DDBJ databases">
        <authorList>
            <consortium name="Lawrence Berkeley National Laboratory"/>
            <person name="Steindorff A."/>
            <person name="Hensen N."/>
            <person name="Bonometti L."/>
            <person name="Westerberg I."/>
            <person name="Brannstrom I.O."/>
            <person name="Guillou S."/>
            <person name="Cros-Aarteil S."/>
            <person name="Calhoun S."/>
            <person name="Haridas S."/>
            <person name="Kuo A."/>
            <person name="Mondo S."/>
            <person name="Pangilinan J."/>
            <person name="Riley R."/>
            <person name="Labutti K."/>
            <person name="Andreopoulos B."/>
            <person name="Lipzen A."/>
            <person name="Chen C."/>
            <person name="Yanf M."/>
            <person name="Daum C."/>
            <person name="Ng V."/>
            <person name="Clum A."/>
            <person name="Ohm R."/>
            <person name="Martin F."/>
            <person name="Silar P."/>
            <person name="Natvig D."/>
            <person name="Lalanne C."/>
            <person name="Gautier V."/>
            <person name="Ament-Velasquez S.L."/>
            <person name="Kruys A."/>
            <person name="Hutchinson M.I."/>
            <person name="Powell A.J."/>
            <person name="Barry K."/>
            <person name="Miller A.N."/>
            <person name="Grigoriev I.V."/>
            <person name="Debuchy R."/>
            <person name="Gladieux P."/>
            <person name="Thoren M.H."/>
            <person name="Johannesson H."/>
        </authorList>
    </citation>
    <scope>NUCLEOTIDE SEQUENCE</scope>
    <source>
        <strain evidence="15">CBS 757.83</strain>
    </source>
</reference>
<evidence type="ECO:0000256" key="11">
    <source>
        <dbReference type="ARBA" id="ARBA00023136"/>
    </source>
</evidence>
<dbReference type="GO" id="GO:0015031">
    <property type="term" value="P:protein transport"/>
    <property type="evidence" value="ECO:0007669"/>
    <property type="project" value="UniProtKB-KW"/>
</dbReference>
<dbReference type="GO" id="GO:0006999">
    <property type="term" value="P:nuclear pore organization"/>
    <property type="evidence" value="ECO:0007669"/>
    <property type="project" value="TreeGrafter"/>
</dbReference>
<gene>
    <name evidence="15" type="ORF">N658DRAFT_568877</name>
</gene>
<evidence type="ECO:0000256" key="12">
    <source>
        <dbReference type="ARBA" id="ARBA00023242"/>
    </source>
</evidence>
<keyword evidence="6" id="KW-0509">mRNA transport</keyword>
<protein>
    <recommendedName>
        <fullName evidence="17">Nucleoporin protein Ndc1-Nup</fullName>
    </recommendedName>
</protein>
<evidence type="ECO:0000256" key="9">
    <source>
        <dbReference type="ARBA" id="ARBA00023010"/>
    </source>
</evidence>
<feature type="transmembrane region" description="Helical" evidence="14">
    <location>
        <begin position="148"/>
        <end position="167"/>
    </location>
</feature>
<dbReference type="AlphaFoldDB" id="A0AAN6PUY9"/>
<feature type="transmembrane region" description="Helical" evidence="14">
    <location>
        <begin position="263"/>
        <end position="290"/>
    </location>
</feature>
<feature type="compositionally biased region" description="Pro residues" evidence="13">
    <location>
        <begin position="381"/>
        <end position="395"/>
    </location>
</feature>
<feature type="region of interest" description="Disordered" evidence="13">
    <location>
        <begin position="379"/>
        <end position="403"/>
    </location>
</feature>
<evidence type="ECO:0000256" key="13">
    <source>
        <dbReference type="SAM" id="MobiDB-lite"/>
    </source>
</evidence>
<evidence type="ECO:0000256" key="3">
    <source>
        <dbReference type="ARBA" id="ARBA00005760"/>
    </source>
</evidence>
<comment type="caution">
    <text evidence="15">The sequence shown here is derived from an EMBL/GenBank/DDBJ whole genome shotgun (WGS) entry which is preliminary data.</text>
</comment>
<proteinExistence type="inferred from homology"/>
<keyword evidence="8 14" id="KW-1133">Transmembrane helix</keyword>
<evidence type="ECO:0000313" key="15">
    <source>
        <dbReference type="EMBL" id="KAK4098238.1"/>
    </source>
</evidence>
<feature type="transmembrane region" description="Helical" evidence="14">
    <location>
        <begin position="103"/>
        <end position="122"/>
    </location>
</feature>
<dbReference type="GO" id="GO:0005816">
    <property type="term" value="C:spindle pole body"/>
    <property type="evidence" value="ECO:0007669"/>
    <property type="project" value="TreeGrafter"/>
</dbReference>
<keyword evidence="4" id="KW-0813">Transport</keyword>
<feature type="transmembrane region" description="Helical" evidence="14">
    <location>
        <begin position="28"/>
        <end position="52"/>
    </location>
</feature>
<evidence type="ECO:0000256" key="5">
    <source>
        <dbReference type="ARBA" id="ARBA00022692"/>
    </source>
</evidence>
<dbReference type="PANTHER" id="PTHR13269">
    <property type="entry name" value="NUCLEOPORIN NDC1"/>
    <property type="match status" value="1"/>
</dbReference>
<evidence type="ECO:0000313" key="16">
    <source>
        <dbReference type="Proteomes" id="UP001305647"/>
    </source>
</evidence>
<accession>A0AAN6PUY9</accession>
<dbReference type="PANTHER" id="PTHR13269:SF6">
    <property type="entry name" value="NUCLEOPORIN NDC1"/>
    <property type="match status" value="1"/>
</dbReference>
<comment type="subcellular location">
    <subcellularLocation>
        <location evidence="1">Nucleus membrane</location>
        <topology evidence="1">Multi-pass membrane protein</topology>
    </subcellularLocation>
    <subcellularLocation>
        <location evidence="2">Nucleus</location>
        <location evidence="2">Nuclear pore complex</location>
    </subcellularLocation>
</comment>
<evidence type="ECO:0000256" key="8">
    <source>
        <dbReference type="ARBA" id="ARBA00022989"/>
    </source>
</evidence>
<feature type="transmembrane region" description="Helical" evidence="14">
    <location>
        <begin position="58"/>
        <end position="76"/>
    </location>
</feature>